<accession>A0ABT5LVK1</accession>
<proteinExistence type="predicted"/>
<dbReference type="RefSeq" id="WP_273577000.1">
    <property type="nucleotide sequence ID" value="NZ_JAQRFN010000029.1"/>
</dbReference>
<sequence length="74" mass="7965">MDTATRMTSFEDCSGTNSCKFIIYGLSRMSPVAIMLLGTGTLAGIVANSECYSLEYLALLVRGARKYASESRGN</sequence>
<name>A0ABT5LVK1_9GAMM</name>
<dbReference type="EMBL" id="JAQRFN010000029">
    <property type="protein sequence ID" value="MDC9598453.1"/>
    <property type="molecule type" value="Genomic_DNA"/>
</dbReference>
<protein>
    <submittedName>
        <fullName evidence="1">Uncharacterized protein</fullName>
    </submittedName>
</protein>
<evidence type="ECO:0000313" key="1">
    <source>
        <dbReference type="EMBL" id="MDC9598453.1"/>
    </source>
</evidence>
<evidence type="ECO:0000313" key="2">
    <source>
        <dbReference type="Proteomes" id="UP001220225"/>
    </source>
</evidence>
<organism evidence="1 2">
    <name type="scientific">Xenorhabdus anantnagensis</name>
    <dbReference type="NCBI Taxonomy" id="3025875"/>
    <lineage>
        <taxon>Bacteria</taxon>
        <taxon>Pseudomonadati</taxon>
        <taxon>Pseudomonadota</taxon>
        <taxon>Gammaproteobacteria</taxon>
        <taxon>Enterobacterales</taxon>
        <taxon>Morganellaceae</taxon>
        <taxon>Xenorhabdus</taxon>
    </lineage>
</organism>
<comment type="caution">
    <text evidence="1">The sequence shown here is derived from an EMBL/GenBank/DDBJ whole genome shotgun (WGS) entry which is preliminary data.</text>
</comment>
<dbReference type="Proteomes" id="UP001220225">
    <property type="component" value="Unassembled WGS sequence"/>
</dbReference>
<reference evidence="1 2" key="1">
    <citation type="submission" date="2023-02" db="EMBL/GenBank/DDBJ databases">
        <title>Entomopathogenic bacteria.</title>
        <authorList>
            <person name="Machado R.A."/>
        </authorList>
    </citation>
    <scope>NUCLEOTIDE SEQUENCE [LARGE SCALE GENOMIC DNA]</scope>
    <source>
        <strain evidence="1 2">XENO-2</strain>
    </source>
</reference>
<keyword evidence="2" id="KW-1185">Reference proteome</keyword>
<gene>
    <name evidence="1" type="ORF">PSI14_16785</name>
</gene>